<accession>A0A2G1DI98</accession>
<feature type="binding site" evidence="2">
    <location>
        <position position="62"/>
    </location>
    <ligand>
        <name>Mg(2+)</name>
        <dbReference type="ChEBI" id="CHEBI:18420"/>
        <label>4</label>
    </ligand>
</feature>
<comment type="pathway">
    <text evidence="2">Cofactor biosynthesis; thiamine diphosphate biosynthesis; thiamine diphosphate from thiamine phosphate: step 1/1.</text>
</comment>
<dbReference type="InterPro" id="IPR036921">
    <property type="entry name" value="PurM-like_N_sf"/>
</dbReference>
<proteinExistence type="inferred from homology"/>
<dbReference type="Gene3D" id="3.30.1330.10">
    <property type="entry name" value="PurM-like, N-terminal domain"/>
    <property type="match status" value="1"/>
</dbReference>
<dbReference type="GO" id="GO:0000287">
    <property type="term" value="F:magnesium ion binding"/>
    <property type="evidence" value="ECO:0007669"/>
    <property type="project" value="UniProtKB-UniRule"/>
</dbReference>
<feature type="binding site" evidence="2">
    <location>
        <position position="40"/>
    </location>
    <ligand>
        <name>substrate</name>
    </ligand>
</feature>
<dbReference type="SUPFAM" id="SSF56042">
    <property type="entry name" value="PurM C-terminal domain-like"/>
    <property type="match status" value="1"/>
</dbReference>
<keyword evidence="2" id="KW-0547">Nucleotide-binding</keyword>
<sequence length="280" mass="31932">MNKEDHFIQQFTNQTNLIGDDAAVIGEMVYSQDAFFENVHFKKDWMSLKQIAAKSMLVNISDAIAMNAIPQYALLTVAIPAYYSTSDMRKLANGFKKVAKDYNIKIIGGDTISNEKLDISVTIISKSENPIFRNGAKKDDLVCYTGDLGTCKKDLKKLFKGKKISSKSKFIKPKLKDNFFYEIAKYVNASLDISDGLFFELERLSKSSKVGFEFFDKISENIGTSGEEYEMLFTFPKKYLEKIMAASKKHNIALNIFAKVIEGKYETKYKNHHFNKRDNN</sequence>
<keyword evidence="1 2" id="KW-0784">Thiamine biosynthesis</keyword>
<dbReference type="AlphaFoldDB" id="A0A2G1DI98"/>
<dbReference type="EMBL" id="NXFY01000007">
    <property type="protein sequence ID" value="PHO18223.1"/>
    <property type="molecule type" value="Genomic_DNA"/>
</dbReference>
<keyword evidence="2" id="KW-0479">Metal-binding</keyword>
<organism evidence="5 6">
    <name type="scientific">Malaciobacter molluscorum LMG 25693</name>
    <dbReference type="NCBI Taxonomy" id="870501"/>
    <lineage>
        <taxon>Bacteria</taxon>
        <taxon>Pseudomonadati</taxon>
        <taxon>Campylobacterota</taxon>
        <taxon>Epsilonproteobacteria</taxon>
        <taxon>Campylobacterales</taxon>
        <taxon>Arcobacteraceae</taxon>
        <taxon>Malaciobacter</taxon>
    </lineage>
</organism>
<evidence type="ECO:0000313" key="4">
    <source>
        <dbReference type="EMBL" id="AXX91814.1"/>
    </source>
</evidence>
<feature type="binding site" evidence="2">
    <location>
        <position position="62"/>
    </location>
    <ligand>
        <name>Mg(2+)</name>
        <dbReference type="ChEBI" id="CHEBI:18420"/>
        <label>3</label>
    </ligand>
</feature>
<dbReference type="RefSeq" id="WP_099342145.1">
    <property type="nucleotide sequence ID" value="NZ_CP032098.1"/>
</dbReference>
<dbReference type="NCBIfam" id="NF004354">
    <property type="entry name" value="PRK05731.2-3"/>
    <property type="match status" value="1"/>
</dbReference>
<dbReference type="HAMAP" id="MF_02128">
    <property type="entry name" value="TMP_kinase"/>
    <property type="match status" value="1"/>
</dbReference>
<reference evidence="4 7" key="2">
    <citation type="submission" date="2018-08" db="EMBL/GenBank/DDBJ databases">
        <title>Complete genome of the Arcobacter molluscorum type strain LMG 25693.</title>
        <authorList>
            <person name="Miller W.G."/>
            <person name="Yee E."/>
            <person name="Bono J.L."/>
        </authorList>
    </citation>
    <scope>NUCLEOTIDE SEQUENCE [LARGE SCALE GENOMIC DNA]</scope>
    <source>
        <strain evidence="4 7">CECT 7696</strain>
    </source>
</reference>
<reference evidence="5 6" key="1">
    <citation type="submission" date="2017-09" db="EMBL/GenBank/DDBJ databases">
        <title>Arcobacter canalis sp. nov., a new species isolated from a water canal contaminated with urban sewage.</title>
        <authorList>
            <person name="Perez-Cataluna A."/>
            <person name="Salas-Masso N."/>
            <person name="Figueras M.J."/>
        </authorList>
    </citation>
    <scope>NUCLEOTIDE SEQUENCE [LARGE SCALE GENOMIC DNA]</scope>
    <source>
        <strain evidence="5 6">F98-3</strain>
    </source>
</reference>
<keyword evidence="2 4" id="KW-0808">Transferase</keyword>
<dbReference type="GO" id="GO:0009030">
    <property type="term" value="F:thiamine-phosphate kinase activity"/>
    <property type="evidence" value="ECO:0007669"/>
    <property type="project" value="UniProtKB-UniRule"/>
</dbReference>
<feature type="binding site" evidence="2">
    <location>
        <position position="194"/>
    </location>
    <ligand>
        <name>ATP</name>
        <dbReference type="ChEBI" id="CHEBI:30616"/>
    </ligand>
</feature>
<gene>
    <name evidence="2 4" type="primary">thiL</name>
    <name evidence="4" type="ORF">AMOL_0820</name>
    <name evidence="5" type="ORF">CPU12_05770</name>
</gene>
<feature type="domain" description="PurM-like N-terminal" evidence="3">
    <location>
        <begin position="19"/>
        <end position="124"/>
    </location>
</feature>
<dbReference type="EMBL" id="CP032098">
    <property type="protein sequence ID" value="AXX91814.1"/>
    <property type="molecule type" value="Genomic_DNA"/>
</dbReference>
<dbReference type="GO" id="GO:0005524">
    <property type="term" value="F:ATP binding"/>
    <property type="evidence" value="ECO:0007669"/>
    <property type="project" value="UniProtKB-UniRule"/>
</dbReference>
<evidence type="ECO:0000313" key="6">
    <source>
        <dbReference type="Proteomes" id="UP000221222"/>
    </source>
</evidence>
<feature type="binding site" evidence="2">
    <location>
        <position position="133"/>
    </location>
    <ligand>
        <name>ATP</name>
        <dbReference type="ChEBI" id="CHEBI:30616"/>
    </ligand>
</feature>
<evidence type="ECO:0000259" key="3">
    <source>
        <dbReference type="Pfam" id="PF00586"/>
    </source>
</evidence>
<comment type="miscellaneous">
    <text evidence="2">Reaction mechanism of ThiL seems to utilize a direct, inline transfer of the gamma-phosphate of ATP to TMP rather than a phosphorylated enzyme intermediate.</text>
</comment>
<evidence type="ECO:0000256" key="1">
    <source>
        <dbReference type="ARBA" id="ARBA00022977"/>
    </source>
</evidence>
<comment type="catalytic activity">
    <reaction evidence="2">
        <text>thiamine phosphate + ATP = thiamine diphosphate + ADP</text>
        <dbReference type="Rhea" id="RHEA:15913"/>
        <dbReference type="ChEBI" id="CHEBI:30616"/>
        <dbReference type="ChEBI" id="CHEBI:37575"/>
        <dbReference type="ChEBI" id="CHEBI:58937"/>
        <dbReference type="ChEBI" id="CHEBI:456216"/>
        <dbReference type="EC" id="2.7.4.16"/>
    </reaction>
</comment>
<keyword evidence="2 5" id="KW-0418">Kinase</keyword>
<protein>
    <recommendedName>
        <fullName evidence="2">Thiamine-monophosphate kinase</fullName>
        <shortName evidence="2">TMP kinase</shortName>
        <shortName evidence="2">Thiamine-phosphate kinase</shortName>
        <ecNumber evidence="2">2.7.4.16</ecNumber>
    </recommendedName>
</protein>
<dbReference type="GO" id="GO:0009228">
    <property type="term" value="P:thiamine biosynthetic process"/>
    <property type="evidence" value="ECO:0007669"/>
    <property type="project" value="UniProtKB-KW"/>
</dbReference>
<dbReference type="UniPathway" id="UPA00060">
    <property type="reaction ID" value="UER00142"/>
</dbReference>
<dbReference type="CDD" id="cd02194">
    <property type="entry name" value="ThiL"/>
    <property type="match status" value="1"/>
</dbReference>
<name>A0A2G1DI98_9BACT</name>
<dbReference type="InterPro" id="IPR006283">
    <property type="entry name" value="ThiL-like"/>
</dbReference>
<feature type="binding site" evidence="2">
    <location>
        <position position="33"/>
    </location>
    <ligand>
        <name>Mg(2+)</name>
        <dbReference type="ChEBI" id="CHEBI:18420"/>
        <label>1</label>
    </ligand>
</feature>
<dbReference type="Gene3D" id="3.90.650.10">
    <property type="entry name" value="PurM-like C-terminal domain"/>
    <property type="match status" value="1"/>
</dbReference>
<dbReference type="InterPro" id="IPR016188">
    <property type="entry name" value="PurM-like_N"/>
</dbReference>
<feature type="binding site" evidence="2">
    <location>
        <position position="195"/>
    </location>
    <ligand>
        <name>Mg(2+)</name>
        <dbReference type="ChEBI" id="CHEBI:18420"/>
        <label>5</label>
    </ligand>
</feature>
<feature type="binding site" evidence="2">
    <location>
        <position position="110"/>
    </location>
    <ligand>
        <name>Mg(2+)</name>
        <dbReference type="ChEBI" id="CHEBI:18420"/>
        <label>1</label>
    </ligand>
</feature>
<dbReference type="PIRSF" id="PIRSF005303">
    <property type="entry name" value="Thiam_monoph_kin"/>
    <property type="match status" value="1"/>
</dbReference>
<evidence type="ECO:0000313" key="7">
    <source>
        <dbReference type="Proteomes" id="UP000262712"/>
    </source>
</evidence>
<keyword evidence="6" id="KW-1185">Reference proteome</keyword>
<evidence type="ECO:0000313" key="5">
    <source>
        <dbReference type="EMBL" id="PHO18223.1"/>
    </source>
</evidence>
<comment type="caution">
    <text evidence="2">Lacks conserved residue(s) required for the propagation of feature annotation.</text>
</comment>
<dbReference type="Pfam" id="PF00586">
    <property type="entry name" value="AIRS"/>
    <property type="match status" value="1"/>
</dbReference>
<keyword evidence="2" id="KW-0460">Magnesium</keyword>
<feature type="binding site" evidence="2">
    <location>
        <begin position="109"/>
        <end position="110"/>
    </location>
    <ligand>
        <name>ATP</name>
        <dbReference type="ChEBI" id="CHEBI:30616"/>
    </ligand>
</feature>
<dbReference type="Proteomes" id="UP000221222">
    <property type="component" value="Unassembled WGS sequence"/>
</dbReference>
<dbReference type="InterPro" id="IPR036676">
    <property type="entry name" value="PurM-like_C_sf"/>
</dbReference>
<dbReference type="Proteomes" id="UP000262712">
    <property type="component" value="Chromosome"/>
</dbReference>
<feature type="binding site" evidence="2">
    <location>
        <position position="33"/>
    </location>
    <ligand>
        <name>Mg(2+)</name>
        <dbReference type="ChEBI" id="CHEBI:18420"/>
        <label>2</label>
    </ligand>
</feature>
<dbReference type="GO" id="GO:0009229">
    <property type="term" value="P:thiamine diphosphate biosynthetic process"/>
    <property type="evidence" value="ECO:0007669"/>
    <property type="project" value="UniProtKB-UniRule"/>
</dbReference>
<dbReference type="SUPFAM" id="SSF55326">
    <property type="entry name" value="PurM N-terminal domain-like"/>
    <property type="match status" value="1"/>
</dbReference>
<feature type="binding site" evidence="2">
    <location>
        <position position="227"/>
    </location>
    <ligand>
        <name>substrate</name>
    </ligand>
</feature>
<feature type="binding site" evidence="2">
    <location>
        <position position="21"/>
    </location>
    <ligand>
        <name>Mg(2+)</name>
        <dbReference type="ChEBI" id="CHEBI:18420"/>
        <label>4</label>
    </ligand>
</feature>
<evidence type="ECO:0000256" key="2">
    <source>
        <dbReference type="HAMAP-Rule" id="MF_02128"/>
    </source>
</evidence>
<feature type="binding site" evidence="2">
    <location>
        <position position="21"/>
    </location>
    <ligand>
        <name>Mg(2+)</name>
        <dbReference type="ChEBI" id="CHEBI:18420"/>
        <label>3</label>
    </ligand>
</feature>
<comment type="similarity">
    <text evidence="2">Belongs to the thiamine-monophosphate kinase family.</text>
</comment>
<dbReference type="PANTHER" id="PTHR30270">
    <property type="entry name" value="THIAMINE-MONOPHOSPHATE KINASE"/>
    <property type="match status" value="1"/>
</dbReference>
<dbReference type="PANTHER" id="PTHR30270:SF0">
    <property type="entry name" value="THIAMINE-MONOPHOSPHATE KINASE"/>
    <property type="match status" value="1"/>
</dbReference>
<feature type="binding site" evidence="2">
    <location>
        <position position="31"/>
    </location>
    <ligand>
        <name>Mg(2+)</name>
        <dbReference type="ChEBI" id="CHEBI:18420"/>
        <label>4</label>
    </ligand>
</feature>
<feature type="binding site" evidence="2">
    <location>
        <position position="192"/>
    </location>
    <ligand>
        <name>Mg(2+)</name>
        <dbReference type="ChEBI" id="CHEBI:18420"/>
        <label>3</label>
    </ligand>
</feature>
<dbReference type="EC" id="2.7.4.16" evidence="2"/>
<feature type="binding site" evidence="2">
    <location>
        <position position="62"/>
    </location>
    <ligand>
        <name>Mg(2+)</name>
        <dbReference type="ChEBI" id="CHEBI:18420"/>
        <label>2</label>
    </ligand>
</feature>
<dbReference type="KEGG" id="amol:AMOL_0820"/>
<keyword evidence="2" id="KW-0067">ATP-binding</keyword>
<comment type="function">
    <text evidence="2">Catalyzes the ATP-dependent phosphorylation of thiamine-monophosphate (TMP) to form thiamine-pyrophosphate (TPP), the active form of vitamin B1.</text>
</comment>